<sequence length="147" mass="17136">MTELMSRYQKDTIQKRIHLRGYLNNHEDGMKFDGTYESIGRAIASQISGNDESKHQTNDYHTDMSVSLPNVFLRFHLSDKEVSLEEAEEKQIMMSIGELDIYTEWYGYSEYTIEGYSVENFTIGNHDIESILKTYAGKYAHIIIEIY</sequence>
<name>A0ABY7XJY7_9BACL</name>
<evidence type="ECO:0000313" key="1">
    <source>
        <dbReference type="EMBL" id="WDI05096.1"/>
    </source>
</evidence>
<reference evidence="1 2" key="1">
    <citation type="submission" date="2023-02" db="EMBL/GenBank/DDBJ databases">
        <title>Pathogen: clinical or host-associated sample.</title>
        <authorList>
            <person name="Hergert J."/>
            <person name="Casey R."/>
            <person name="Wagner J."/>
            <person name="Young E.L."/>
            <person name="Oakeson K.F."/>
        </authorList>
    </citation>
    <scope>NUCLEOTIDE SEQUENCE [LARGE SCALE GENOMIC DNA]</scope>
    <source>
        <strain evidence="1 2">2022CK-00829</strain>
        <plasmid evidence="1 2">unnamed1</plasmid>
    </source>
</reference>
<proteinExistence type="predicted"/>
<gene>
    <name evidence="1" type="ORF">PUW25_26360</name>
</gene>
<geneLocation type="plasmid" evidence="1 2">
    <name>unnamed1</name>
</geneLocation>
<accession>A0ABY7XJY7</accession>
<dbReference type="Proteomes" id="UP001221519">
    <property type="component" value="Plasmid unnamed1"/>
</dbReference>
<dbReference type="RefSeq" id="WP_274338690.1">
    <property type="nucleotide sequence ID" value="NZ_CP118109.1"/>
</dbReference>
<evidence type="ECO:0000313" key="2">
    <source>
        <dbReference type="Proteomes" id="UP001221519"/>
    </source>
</evidence>
<keyword evidence="2" id="KW-1185">Reference proteome</keyword>
<protein>
    <submittedName>
        <fullName evidence="1">Uncharacterized protein</fullName>
    </submittedName>
</protein>
<dbReference type="EMBL" id="CP118109">
    <property type="protein sequence ID" value="WDI05096.1"/>
    <property type="molecule type" value="Genomic_DNA"/>
</dbReference>
<keyword evidence="1" id="KW-0614">Plasmid</keyword>
<organism evidence="1 2">
    <name type="scientific">Paenibacillus urinalis</name>
    <dbReference type="NCBI Taxonomy" id="521520"/>
    <lineage>
        <taxon>Bacteria</taxon>
        <taxon>Bacillati</taxon>
        <taxon>Bacillota</taxon>
        <taxon>Bacilli</taxon>
        <taxon>Bacillales</taxon>
        <taxon>Paenibacillaceae</taxon>
        <taxon>Paenibacillus</taxon>
    </lineage>
</organism>